<name>G3N563_GASAC</name>
<protein>
    <submittedName>
        <fullName evidence="1">Uncharacterized protein</fullName>
    </submittedName>
</protein>
<reference evidence="1" key="2">
    <citation type="submission" date="2024-04" db="UniProtKB">
        <authorList>
            <consortium name="Ensembl"/>
        </authorList>
    </citation>
    <scope>IDENTIFICATION</scope>
</reference>
<reference evidence="1" key="1">
    <citation type="submission" date="2006-01" db="EMBL/GenBank/DDBJ databases">
        <authorList>
            <person name="Lindblad-Toh K."/>
            <person name="Mauceli E."/>
            <person name="Grabherr M."/>
            <person name="Chang J.L."/>
            <person name="Lander E.S."/>
        </authorList>
    </citation>
    <scope>NUCLEOTIDE SEQUENCE [LARGE SCALE GENOMIC DNA]</scope>
</reference>
<evidence type="ECO:0000313" key="1">
    <source>
        <dbReference type="Ensembl" id="ENSGACP00000000433.1"/>
    </source>
</evidence>
<proteinExistence type="predicted"/>
<dbReference type="Ensembl" id="ENSGACT00000000433.1">
    <property type="protein sequence ID" value="ENSGACP00000000433.1"/>
    <property type="gene ID" value="ENSGACG00000000343.1"/>
</dbReference>
<dbReference type="InParanoid" id="G3N563"/>
<organism evidence="1">
    <name type="scientific">Gasterosteus aculeatus</name>
    <name type="common">Three-spined stickleback</name>
    <dbReference type="NCBI Taxonomy" id="69293"/>
    <lineage>
        <taxon>Eukaryota</taxon>
        <taxon>Metazoa</taxon>
        <taxon>Chordata</taxon>
        <taxon>Craniata</taxon>
        <taxon>Vertebrata</taxon>
        <taxon>Euteleostomi</taxon>
        <taxon>Actinopterygii</taxon>
        <taxon>Neopterygii</taxon>
        <taxon>Teleostei</taxon>
        <taxon>Neoteleostei</taxon>
        <taxon>Acanthomorphata</taxon>
        <taxon>Eupercaria</taxon>
        <taxon>Perciformes</taxon>
        <taxon>Cottioidei</taxon>
        <taxon>Gasterosteales</taxon>
        <taxon>Gasterosteidae</taxon>
        <taxon>Gasterosteus</taxon>
    </lineage>
</organism>
<sequence length="96" mass="11075">GDIRQHEAYIIKETRQHWKLRELPKWLHTGLEVVTNEVNRASFSLSKHWSRDLTAHSSLKGTLHDCAATSTFLHIILPFIRMALAGKHLITRVNPK</sequence>
<accession>G3N563</accession>
<dbReference type="Bgee" id="ENSGACG00000000343">
    <property type="expression patterns" value="Expressed in pharyngeal gill and 11 other cell types or tissues"/>
</dbReference>
<dbReference type="AlphaFoldDB" id="G3N563"/>